<gene>
    <name evidence="3" type="ORF">M747DRAFT_326975</name>
</gene>
<proteinExistence type="predicted"/>
<organism evidence="3 4">
    <name type="scientific">Aspergillus niger ATCC 13496</name>
    <dbReference type="NCBI Taxonomy" id="1353008"/>
    <lineage>
        <taxon>Eukaryota</taxon>
        <taxon>Fungi</taxon>
        <taxon>Dikarya</taxon>
        <taxon>Ascomycota</taxon>
        <taxon>Pezizomycotina</taxon>
        <taxon>Eurotiomycetes</taxon>
        <taxon>Eurotiomycetidae</taxon>
        <taxon>Eurotiales</taxon>
        <taxon>Aspergillaceae</taxon>
        <taxon>Aspergillus</taxon>
        <taxon>Aspergillus subgen. Circumdati</taxon>
    </lineage>
</organism>
<evidence type="ECO:0000256" key="2">
    <source>
        <dbReference type="SAM" id="Phobius"/>
    </source>
</evidence>
<keyword evidence="2" id="KW-0472">Membrane</keyword>
<accession>A0A370BM53</accession>
<keyword evidence="2" id="KW-1133">Transmembrane helix</keyword>
<evidence type="ECO:0000313" key="3">
    <source>
        <dbReference type="EMBL" id="RDH14171.1"/>
    </source>
</evidence>
<feature type="compositionally biased region" description="Basic and acidic residues" evidence="1">
    <location>
        <begin position="100"/>
        <end position="112"/>
    </location>
</feature>
<name>A0A370BM53_ASPNG</name>
<feature type="transmembrane region" description="Helical" evidence="2">
    <location>
        <begin position="15"/>
        <end position="38"/>
    </location>
</feature>
<sequence>MLRRSCSGYLVAGRWYVICHFVWIYYSILFPEVLGSLFRLRTDQPSLPTKDGRTTTYLLTTLATKTEHPASVTDVHPIMGRDGERSGPGGSGPACFGRESMGHDRARARERAPQPSHGGVDAVPAQLTIRSHPGRTYGNSVPPRYSHVTHALSDHLLPG</sequence>
<protein>
    <submittedName>
        <fullName evidence="3">Uncharacterized protein</fullName>
    </submittedName>
</protein>
<evidence type="ECO:0000313" key="4">
    <source>
        <dbReference type="Proteomes" id="UP000253845"/>
    </source>
</evidence>
<feature type="region of interest" description="Disordered" evidence="1">
    <location>
        <begin position="74"/>
        <end position="121"/>
    </location>
</feature>
<dbReference type="Proteomes" id="UP000253845">
    <property type="component" value="Unassembled WGS sequence"/>
</dbReference>
<dbReference type="AlphaFoldDB" id="A0A370BM53"/>
<dbReference type="VEuPathDB" id="FungiDB:M747DRAFT_326975"/>
<evidence type="ECO:0000256" key="1">
    <source>
        <dbReference type="SAM" id="MobiDB-lite"/>
    </source>
</evidence>
<keyword evidence="2" id="KW-0812">Transmembrane</keyword>
<reference evidence="3 4" key="1">
    <citation type="submission" date="2018-07" db="EMBL/GenBank/DDBJ databases">
        <title>Section-level genome sequencing of Aspergillus section Nigri to investigate inter- and intra-species variation.</title>
        <authorList>
            <consortium name="DOE Joint Genome Institute"/>
            <person name="Vesth T.C."/>
            <person name="Nybo J.L."/>
            <person name="Theobald S."/>
            <person name="Frisvad J.C."/>
            <person name="Larsen T.O."/>
            <person name="Nielsen K.F."/>
            <person name="Hoof J.B."/>
            <person name="Brandl J."/>
            <person name="Salamov A."/>
            <person name="Riley R."/>
            <person name="Gladden J.M."/>
            <person name="Phatale P."/>
            <person name="Nielsen M.T."/>
            <person name="Lyhne E.K."/>
            <person name="Kogle M.E."/>
            <person name="Strasser K."/>
            <person name="McDonnell E."/>
            <person name="Barry K."/>
            <person name="Clum A."/>
            <person name="Chen C."/>
            <person name="Nolan M."/>
            <person name="Sandor L."/>
            <person name="Kuo A."/>
            <person name="Lipzen A."/>
            <person name="Hainaut M."/>
            <person name="Drula E."/>
            <person name="Tsang A."/>
            <person name="Magnuson J.K."/>
            <person name="Henrissat B."/>
            <person name="Wiebenga A."/>
            <person name="Simmons B.A."/>
            <person name="Makela M.R."/>
            <person name="De vries R.P."/>
            <person name="Grigoriev I.V."/>
            <person name="Mortensen U.H."/>
            <person name="Baker S.E."/>
            <person name="Andersen M.R."/>
        </authorList>
    </citation>
    <scope>NUCLEOTIDE SEQUENCE [LARGE SCALE GENOMIC DNA]</scope>
    <source>
        <strain evidence="3 4">ATCC 13496</strain>
    </source>
</reference>
<dbReference type="EMBL" id="KZ851978">
    <property type="protein sequence ID" value="RDH14171.1"/>
    <property type="molecule type" value="Genomic_DNA"/>
</dbReference>